<feature type="non-terminal residue" evidence="1">
    <location>
        <position position="291"/>
    </location>
</feature>
<dbReference type="PANTHER" id="PTHR33112">
    <property type="entry name" value="DOMAIN PROTEIN, PUTATIVE-RELATED"/>
    <property type="match status" value="1"/>
</dbReference>
<gene>
    <name evidence="1" type="ORF">IFR04_016255</name>
</gene>
<dbReference type="AlphaFoldDB" id="A0A8H7SXH9"/>
<dbReference type="Proteomes" id="UP000664132">
    <property type="component" value="Unassembled WGS sequence"/>
</dbReference>
<proteinExistence type="predicted"/>
<evidence type="ECO:0000313" key="1">
    <source>
        <dbReference type="EMBL" id="KAG4410610.1"/>
    </source>
</evidence>
<dbReference type="OrthoDB" id="5428863at2759"/>
<name>A0A8H7SXH9_9HELO</name>
<sequence>MFECRGMYCLETFNLPYRSMQGNESKEPHSEPILEVQYRGNGENFMGLFALDVSRRQEHILHRISEFTQRDLSQISDRLNAFRGILGFFGKKFGMRHLWGSPIMEQRLVHVKSSQRQLYFLLGLCWCFGPDQGGNQATNLPSWSWSGWSGHCQYINTVMNEQTFDYFTKDKNPTREEGGTISDMEVTVQVEESPEHVLDWTAFYASYTTIPVSSMGRFIHIDAWTFPVVVSQNDWQQHLSIALRDAFSFEMRKATLTQTTITSCQIENGHSEELQAVLLCQSRDPSNTNVS</sequence>
<accession>A0A8H7SXH9</accession>
<dbReference type="PANTHER" id="PTHR33112:SF1">
    <property type="entry name" value="HETEROKARYON INCOMPATIBILITY DOMAIN-CONTAINING PROTEIN"/>
    <property type="match status" value="1"/>
</dbReference>
<protein>
    <submittedName>
        <fullName evidence="1">Uncharacterized protein</fullName>
    </submittedName>
</protein>
<reference evidence="1" key="1">
    <citation type="submission" date="2021-02" db="EMBL/GenBank/DDBJ databases">
        <title>Genome sequence Cadophora malorum strain M34.</title>
        <authorList>
            <person name="Stefanovic E."/>
            <person name="Vu D."/>
            <person name="Scully C."/>
            <person name="Dijksterhuis J."/>
            <person name="Roader J."/>
            <person name="Houbraken J."/>
        </authorList>
    </citation>
    <scope>NUCLEOTIDE SEQUENCE</scope>
    <source>
        <strain evidence="1">M34</strain>
    </source>
</reference>
<comment type="caution">
    <text evidence="1">The sequence shown here is derived from an EMBL/GenBank/DDBJ whole genome shotgun (WGS) entry which is preliminary data.</text>
</comment>
<evidence type="ECO:0000313" key="2">
    <source>
        <dbReference type="Proteomes" id="UP000664132"/>
    </source>
</evidence>
<organism evidence="1 2">
    <name type="scientific">Cadophora malorum</name>
    <dbReference type="NCBI Taxonomy" id="108018"/>
    <lineage>
        <taxon>Eukaryota</taxon>
        <taxon>Fungi</taxon>
        <taxon>Dikarya</taxon>
        <taxon>Ascomycota</taxon>
        <taxon>Pezizomycotina</taxon>
        <taxon>Leotiomycetes</taxon>
        <taxon>Helotiales</taxon>
        <taxon>Ploettnerulaceae</taxon>
        <taxon>Cadophora</taxon>
    </lineage>
</organism>
<dbReference type="EMBL" id="JAFJYH010000644">
    <property type="protein sequence ID" value="KAG4410610.1"/>
    <property type="molecule type" value="Genomic_DNA"/>
</dbReference>
<keyword evidence="2" id="KW-1185">Reference proteome</keyword>